<keyword evidence="2" id="KW-1133">Transmembrane helix</keyword>
<keyword evidence="4" id="KW-1185">Reference proteome</keyword>
<accession>A0ABD2PTT3</accession>
<feature type="transmembrane region" description="Helical" evidence="2">
    <location>
        <begin position="125"/>
        <end position="150"/>
    </location>
</feature>
<feature type="region of interest" description="Disordered" evidence="1">
    <location>
        <begin position="167"/>
        <end position="196"/>
    </location>
</feature>
<dbReference type="EMBL" id="JBJKFK010003062">
    <property type="protein sequence ID" value="KAL3310312.1"/>
    <property type="molecule type" value="Genomic_DNA"/>
</dbReference>
<evidence type="ECO:0000256" key="2">
    <source>
        <dbReference type="SAM" id="Phobius"/>
    </source>
</evidence>
<organism evidence="3 4">
    <name type="scientific">Cichlidogyrus casuarinus</name>
    <dbReference type="NCBI Taxonomy" id="1844966"/>
    <lineage>
        <taxon>Eukaryota</taxon>
        <taxon>Metazoa</taxon>
        <taxon>Spiralia</taxon>
        <taxon>Lophotrochozoa</taxon>
        <taxon>Platyhelminthes</taxon>
        <taxon>Monogenea</taxon>
        <taxon>Monopisthocotylea</taxon>
        <taxon>Dactylogyridea</taxon>
        <taxon>Ancyrocephalidae</taxon>
        <taxon>Cichlidogyrus</taxon>
    </lineage>
</organism>
<dbReference type="AlphaFoldDB" id="A0ABD2PTT3"/>
<keyword evidence="2" id="KW-0812">Transmembrane</keyword>
<keyword evidence="2" id="KW-0472">Membrane</keyword>
<comment type="caution">
    <text evidence="3">The sequence shown here is derived from an EMBL/GenBank/DDBJ whole genome shotgun (WGS) entry which is preliminary data.</text>
</comment>
<name>A0ABD2PTT3_9PLAT</name>
<dbReference type="Proteomes" id="UP001626550">
    <property type="component" value="Unassembled WGS sequence"/>
</dbReference>
<evidence type="ECO:0000256" key="1">
    <source>
        <dbReference type="SAM" id="MobiDB-lite"/>
    </source>
</evidence>
<proteinExistence type="predicted"/>
<evidence type="ECO:0000313" key="3">
    <source>
        <dbReference type="EMBL" id="KAL3310312.1"/>
    </source>
</evidence>
<reference evidence="3 4" key="1">
    <citation type="submission" date="2024-11" db="EMBL/GenBank/DDBJ databases">
        <title>Adaptive evolution of stress response genes in parasites aligns with host niche diversity.</title>
        <authorList>
            <person name="Hahn C."/>
            <person name="Resl P."/>
        </authorList>
    </citation>
    <scope>NUCLEOTIDE SEQUENCE [LARGE SCALE GENOMIC DNA]</scope>
    <source>
        <strain evidence="3">EGGRZ-B1_66</strain>
        <tissue evidence="3">Body</tissue>
    </source>
</reference>
<feature type="transmembrane region" description="Helical" evidence="2">
    <location>
        <begin position="41"/>
        <end position="61"/>
    </location>
</feature>
<protein>
    <submittedName>
        <fullName evidence="3">Uncharacterized protein</fullName>
    </submittedName>
</protein>
<gene>
    <name evidence="3" type="ORF">Ciccas_011124</name>
</gene>
<sequence>MAANLLVTMHLITEMHTARHGNGSSGGDGDALQSKGPSLNIAFLLFLLIAAAATTLGGQSLGRGERLLIIRGVRLDERTRGGDQTDTHAAFTWFDLQEENQSLKSAFKCIGIRVLRRNSQHSREMWLIIVIVVLVSVAFIALFSIVIWLIKTSLVKICKKKKVPQTAPSICSREDAASQTDDDDSLPSYSTASKDLPPAYHYALSRPNKF</sequence>
<evidence type="ECO:0000313" key="4">
    <source>
        <dbReference type="Proteomes" id="UP001626550"/>
    </source>
</evidence>